<evidence type="ECO:0000313" key="2">
    <source>
        <dbReference type="EMBL" id="RHH14352.1"/>
    </source>
</evidence>
<evidence type="ECO:0000256" key="1">
    <source>
        <dbReference type="SAM" id="SignalP"/>
    </source>
</evidence>
<feature type="signal peptide" evidence="1">
    <location>
        <begin position="1"/>
        <end position="20"/>
    </location>
</feature>
<dbReference type="PROSITE" id="PS51257">
    <property type="entry name" value="PROKAR_LIPOPROTEIN"/>
    <property type="match status" value="1"/>
</dbReference>
<feature type="chain" id="PRO_5017301917" description="Major fimbrial subunit protein N-terminal domain-containing protein" evidence="1">
    <location>
        <begin position="21"/>
        <end position="344"/>
    </location>
</feature>
<keyword evidence="1" id="KW-0732">Signal</keyword>
<protein>
    <recommendedName>
        <fullName evidence="4">Major fimbrial subunit protein N-terminal domain-containing protein</fullName>
    </recommendedName>
</protein>
<organism evidence="2 3">
    <name type="scientific">Bacteroides fragilis</name>
    <dbReference type="NCBI Taxonomy" id="817"/>
    <lineage>
        <taxon>Bacteria</taxon>
        <taxon>Pseudomonadati</taxon>
        <taxon>Bacteroidota</taxon>
        <taxon>Bacteroidia</taxon>
        <taxon>Bacteroidales</taxon>
        <taxon>Bacteroidaceae</taxon>
        <taxon>Bacteroides</taxon>
    </lineage>
</organism>
<name>A0A396C6K6_BACFG</name>
<accession>A0A396C6K6</accession>
<dbReference type="AlphaFoldDB" id="A0A396C6K6"/>
<gene>
    <name evidence="2" type="ORF">DW228_06015</name>
</gene>
<dbReference type="Proteomes" id="UP000266644">
    <property type="component" value="Unassembled WGS sequence"/>
</dbReference>
<evidence type="ECO:0008006" key="4">
    <source>
        <dbReference type="Google" id="ProtNLM"/>
    </source>
</evidence>
<reference evidence="2 3" key="1">
    <citation type="submission" date="2018-08" db="EMBL/GenBank/DDBJ databases">
        <title>A genome reference for cultivated species of the human gut microbiota.</title>
        <authorList>
            <person name="Zou Y."/>
            <person name="Xue W."/>
            <person name="Luo G."/>
        </authorList>
    </citation>
    <scope>NUCLEOTIDE SEQUENCE [LARGE SCALE GENOMIC DNA]</scope>
    <source>
        <strain evidence="2 3">AM18-6</strain>
    </source>
</reference>
<comment type="caution">
    <text evidence="2">The sequence shown here is derived from an EMBL/GenBank/DDBJ whole genome shotgun (WGS) entry which is preliminary data.</text>
</comment>
<dbReference type="EMBL" id="QRJE01000008">
    <property type="protein sequence ID" value="RHH14352.1"/>
    <property type="molecule type" value="Genomic_DNA"/>
</dbReference>
<sequence length="344" mass="35901">MKIKSLLVAMMALATMASCSNEDDATSVENAGTPKSVRLSLDYASTRAIGDPATAGRPTLTNIYVLAYEDVACTKLQQTIALTAEQAAALTTTDGSVNVAIPAKAMGVKMIANNGNSTVIPDPIVSYQGKNIKTEIPYVGQSVAGVQGSELAGYTAAITIAPQVARIEVSGIINATNDANGCTVTIDGVYMNKYIANLSSPTAMVSLTSANGTTINNATSDMYETSSATDWSSAFTATAPTKCAGYQLFAGSYGVTLAVTVTPDPVKYPGATAEKGFIVIKKFTGVDNLQASKIYKLDLTASGLEDEFHYPDTPVTPDPSGEQKTVNVTVTVTEWTVENVTPEL</sequence>
<proteinExistence type="predicted"/>
<evidence type="ECO:0000313" key="3">
    <source>
        <dbReference type="Proteomes" id="UP000266644"/>
    </source>
</evidence>
<dbReference type="RefSeq" id="WP_122330000.1">
    <property type="nucleotide sequence ID" value="NZ_JAQDYY010000001.1"/>
</dbReference>